<feature type="compositionally biased region" description="Polar residues" evidence="1">
    <location>
        <begin position="1"/>
        <end position="11"/>
    </location>
</feature>
<dbReference type="Pfam" id="PF10979">
    <property type="entry name" value="DUF2786"/>
    <property type="match status" value="1"/>
</dbReference>
<evidence type="ECO:0000256" key="1">
    <source>
        <dbReference type="SAM" id="MobiDB-lite"/>
    </source>
</evidence>
<evidence type="ECO:0000313" key="3">
    <source>
        <dbReference type="EMBL" id="MBD8506149.1"/>
    </source>
</evidence>
<dbReference type="EMBL" id="JACYWE010000003">
    <property type="protein sequence ID" value="MBD8506149.1"/>
    <property type="molecule type" value="Genomic_DNA"/>
</dbReference>
<feature type="compositionally biased region" description="Gly residues" evidence="1">
    <location>
        <begin position="34"/>
        <end position="47"/>
    </location>
</feature>
<dbReference type="InterPro" id="IPR024498">
    <property type="entry name" value="DUF2786"/>
</dbReference>
<feature type="compositionally biased region" description="Low complexity" evidence="1">
    <location>
        <begin position="23"/>
        <end position="33"/>
    </location>
</feature>
<name>A0A927PLU6_9ACTN</name>
<reference evidence="3" key="1">
    <citation type="submission" date="2020-09" db="EMBL/GenBank/DDBJ databases">
        <title>Hoyosella lacisalsi sp. nov., a halotolerant actinobacterium isolated from soil of Lake Gudzhirganskoe.</title>
        <authorList>
            <person name="Yang Q."/>
            <person name="Guo P.Y."/>
            <person name="Liu S.W."/>
            <person name="Li F.N."/>
            <person name="Sun C.H."/>
        </authorList>
    </citation>
    <scope>NUCLEOTIDE SEQUENCE</scope>
    <source>
        <strain evidence="3">G463</strain>
    </source>
</reference>
<organism evidence="3 4">
    <name type="scientific">Lolliginicoccus lacisalsi</name>
    <dbReference type="NCBI Taxonomy" id="2742202"/>
    <lineage>
        <taxon>Bacteria</taxon>
        <taxon>Bacillati</taxon>
        <taxon>Actinomycetota</taxon>
        <taxon>Actinomycetes</taxon>
        <taxon>Mycobacteriales</taxon>
        <taxon>Hoyosellaceae</taxon>
        <taxon>Lolliginicoccus</taxon>
    </lineage>
</organism>
<keyword evidence="4" id="KW-1185">Reference proteome</keyword>
<proteinExistence type="predicted"/>
<evidence type="ECO:0000259" key="2">
    <source>
        <dbReference type="Pfam" id="PF10979"/>
    </source>
</evidence>
<gene>
    <name evidence="3" type="ORF">HT102_06600</name>
</gene>
<comment type="caution">
    <text evidence="3">The sequence shown here is derived from an EMBL/GenBank/DDBJ whole genome shotgun (WGS) entry which is preliminary data.</text>
</comment>
<accession>A0A927PLU6</accession>
<feature type="region of interest" description="Disordered" evidence="1">
    <location>
        <begin position="1"/>
        <end position="91"/>
    </location>
</feature>
<dbReference type="AlphaFoldDB" id="A0A927PLU6"/>
<dbReference type="RefSeq" id="WP_192038615.1">
    <property type="nucleotide sequence ID" value="NZ_JACYWE010000003.1"/>
</dbReference>
<feature type="compositionally biased region" description="Basic and acidic residues" evidence="1">
    <location>
        <begin position="68"/>
        <end position="81"/>
    </location>
</feature>
<dbReference type="Proteomes" id="UP000642993">
    <property type="component" value="Unassembled WGS sequence"/>
</dbReference>
<feature type="domain" description="DUF2786" evidence="2">
    <location>
        <begin position="291"/>
        <end position="329"/>
    </location>
</feature>
<protein>
    <submittedName>
        <fullName evidence="3">DUF2786 domain-containing protein</fullName>
    </submittedName>
</protein>
<evidence type="ECO:0000313" key="4">
    <source>
        <dbReference type="Proteomes" id="UP000642993"/>
    </source>
</evidence>
<sequence>MGTTSEDNGSPAQRGPGQRGTGQHDQGQRYQGQRGPGLGDSALGGLGARLRFPSWATKRAGQSQDPAAPRDRGSARDRDVEEQWSWPGGVVRPGTDAHTLVMEMILDGAHSSVGSRRSRAHATSIADRLAAIDAGREPWLATRVASELLLAAMDSLYEHGWQPLDVVHVVRRSHATPVLELAVATVTHQAVLANAENRAPLPWVDQLREVEQSFPRLAGTMRRAAVHNPAGRPFLLMIDYPQVLHTDWQSVLALLGQWHDLPVWPVVCATPSQWPERRIDTDSGAPTVEPRVLNRVRGLLAKAEATTYQGEAEAVTAKAQELMTRYAIDAAILSATVDRTDVVTRRVHIENPYTKSKVHLLHEIALANRVRVVWDAEYSVATAVGTPVDLRQVGLLYESTLVQATQSMTAIGESSKDPATRSASFRRAFLFAYAVRVGQRLQQVGEHTMAEEARRKRQDGRDLLPILAAQDAAVNAEFERLFPQTEKQTAAPMDARGWIAGKVAADQAVLAPAGASLEA</sequence>